<accession>A0A0R3N657</accession>
<organism evidence="1 2">
    <name type="scientific">Bradyrhizobium retamae</name>
    <dbReference type="NCBI Taxonomy" id="1300035"/>
    <lineage>
        <taxon>Bacteria</taxon>
        <taxon>Pseudomonadati</taxon>
        <taxon>Pseudomonadota</taxon>
        <taxon>Alphaproteobacteria</taxon>
        <taxon>Hyphomicrobiales</taxon>
        <taxon>Nitrobacteraceae</taxon>
        <taxon>Bradyrhizobium</taxon>
    </lineage>
</organism>
<name>A0A0R3N657_9BRAD</name>
<comment type="caution">
    <text evidence="1">The sequence shown here is derived from an EMBL/GenBank/DDBJ whole genome shotgun (WGS) entry which is preliminary data.</text>
</comment>
<proteinExistence type="predicted"/>
<gene>
    <name evidence="1" type="ORF">CQ13_03505</name>
</gene>
<evidence type="ECO:0000313" key="1">
    <source>
        <dbReference type="EMBL" id="KRR27484.1"/>
    </source>
</evidence>
<reference evidence="1 2" key="1">
    <citation type="submission" date="2014-03" db="EMBL/GenBank/DDBJ databases">
        <title>Bradyrhizobium valentinum sp. nov., isolated from effective nodules of Lupinus mariae-josephae, a lupine endemic of basic-lime soils in Eastern Spain.</title>
        <authorList>
            <person name="Duran D."/>
            <person name="Rey L."/>
            <person name="Navarro A."/>
            <person name="Busquets A."/>
            <person name="Imperial J."/>
            <person name="Ruiz-Argueso T."/>
        </authorList>
    </citation>
    <scope>NUCLEOTIDE SEQUENCE [LARGE SCALE GENOMIC DNA]</scope>
    <source>
        <strain evidence="1 2">Ro19</strain>
    </source>
</reference>
<keyword evidence="2" id="KW-1185">Reference proteome</keyword>
<dbReference type="Proteomes" id="UP000052023">
    <property type="component" value="Unassembled WGS sequence"/>
</dbReference>
<dbReference type="AlphaFoldDB" id="A0A0R3N657"/>
<protein>
    <submittedName>
        <fullName evidence="1">Uncharacterized protein</fullName>
    </submittedName>
</protein>
<evidence type="ECO:0000313" key="2">
    <source>
        <dbReference type="Proteomes" id="UP000052023"/>
    </source>
</evidence>
<sequence>MIVPGGGISLDGKGWISCRPGFFLPVADDGRTGIGKPLERERVIVPLFTDAIIVGRERVSVPTGGRPRVELACVPPSEAAPEECRP</sequence>
<dbReference type="EMBL" id="LLYA01000112">
    <property type="protein sequence ID" value="KRR27484.1"/>
    <property type="molecule type" value="Genomic_DNA"/>
</dbReference>